<evidence type="ECO:0000256" key="3">
    <source>
        <dbReference type="SAM" id="SignalP"/>
    </source>
</evidence>
<keyword evidence="2" id="KW-0812">Transmembrane</keyword>
<feature type="transmembrane region" description="Helical" evidence="2">
    <location>
        <begin position="134"/>
        <end position="156"/>
    </location>
</feature>
<keyword evidence="5" id="KW-1185">Reference proteome</keyword>
<keyword evidence="2" id="KW-0472">Membrane</keyword>
<dbReference type="AlphaFoldDB" id="A0A239MPN9"/>
<dbReference type="EMBL" id="FZOD01000043">
    <property type="protein sequence ID" value="SNT44072.1"/>
    <property type="molecule type" value="Genomic_DNA"/>
</dbReference>
<keyword evidence="2" id="KW-1133">Transmembrane helix</keyword>
<feature type="region of interest" description="Disordered" evidence="1">
    <location>
        <begin position="36"/>
        <end position="125"/>
    </location>
</feature>
<dbReference type="RefSeq" id="WP_143653416.1">
    <property type="nucleotide sequence ID" value="NZ_FZOD01000043.1"/>
</dbReference>
<protein>
    <recommendedName>
        <fullName evidence="6">Gram-positive cocci surface proteins LPxTG domain-containing protein</fullName>
    </recommendedName>
</protein>
<feature type="compositionally biased region" description="Low complexity" evidence="1">
    <location>
        <begin position="70"/>
        <end position="105"/>
    </location>
</feature>
<feature type="chain" id="PRO_5013077019" description="Gram-positive cocci surface proteins LPxTG domain-containing protein" evidence="3">
    <location>
        <begin position="28"/>
        <end position="165"/>
    </location>
</feature>
<evidence type="ECO:0000256" key="1">
    <source>
        <dbReference type="SAM" id="MobiDB-lite"/>
    </source>
</evidence>
<keyword evidence="3" id="KW-0732">Signal</keyword>
<sequence length="165" mass="16548">MRSRVLVILAFCTAVPALSVSSALAHADGVLAAVSSGPDDKDAQQPGRHDFSTGISVRVLAPTPTPTPSPTYSGYSGSGNSNSVNVQSGGSDSTGSGSDGSCSVGSGRGGPCSVNSGTGEGPALPFTGVDGRQLMIRVLTGMGAVLFGAALVWLSIRRRRFHGRA</sequence>
<feature type="compositionally biased region" description="Basic and acidic residues" evidence="1">
    <location>
        <begin position="38"/>
        <end position="51"/>
    </location>
</feature>
<gene>
    <name evidence="4" type="ORF">SAMN05216276_104342</name>
</gene>
<organism evidence="4 5">
    <name type="scientific">Streptosporangium subroseum</name>
    <dbReference type="NCBI Taxonomy" id="106412"/>
    <lineage>
        <taxon>Bacteria</taxon>
        <taxon>Bacillati</taxon>
        <taxon>Actinomycetota</taxon>
        <taxon>Actinomycetes</taxon>
        <taxon>Streptosporangiales</taxon>
        <taxon>Streptosporangiaceae</taxon>
        <taxon>Streptosporangium</taxon>
    </lineage>
</organism>
<evidence type="ECO:0008006" key="6">
    <source>
        <dbReference type="Google" id="ProtNLM"/>
    </source>
</evidence>
<proteinExistence type="predicted"/>
<accession>A0A239MPN9</accession>
<reference evidence="4 5" key="1">
    <citation type="submission" date="2017-06" db="EMBL/GenBank/DDBJ databases">
        <authorList>
            <person name="Kim H.J."/>
            <person name="Triplett B.A."/>
        </authorList>
    </citation>
    <scope>NUCLEOTIDE SEQUENCE [LARGE SCALE GENOMIC DNA]</scope>
    <source>
        <strain evidence="4 5">CGMCC 4.2132</strain>
    </source>
</reference>
<evidence type="ECO:0000313" key="4">
    <source>
        <dbReference type="EMBL" id="SNT44072.1"/>
    </source>
</evidence>
<feature type="signal peptide" evidence="3">
    <location>
        <begin position="1"/>
        <end position="27"/>
    </location>
</feature>
<evidence type="ECO:0000313" key="5">
    <source>
        <dbReference type="Proteomes" id="UP000198282"/>
    </source>
</evidence>
<evidence type="ECO:0000256" key="2">
    <source>
        <dbReference type="SAM" id="Phobius"/>
    </source>
</evidence>
<dbReference type="Proteomes" id="UP000198282">
    <property type="component" value="Unassembled WGS sequence"/>
</dbReference>
<name>A0A239MPN9_9ACTN</name>